<sequence>MKHQKQLERRTFLQDRFDILIKRQRAGTASFNELTELDDIVNRDPAIRESILVEMQEGDNQKDDQLTEEYTTITPVKQQSWLEVMRGFIGRWFMEIRGLSDQINLHVIARN</sequence>
<evidence type="ECO:0000313" key="2">
    <source>
        <dbReference type="Proteomes" id="UP001500742"/>
    </source>
</evidence>
<protein>
    <submittedName>
        <fullName evidence="1">Uncharacterized protein</fullName>
    </submittedName>
</protein>
<dbReference type="EMBL" id="BAAAZC010000004">
    <property type="protein sequence ID" value="GAA3959194.1"/>
    <property type="molecule type" value="Genomic_DNA"/>
</dbReference>
<name>A0ABP7P3S6_9SPHI</name>
<accession>A0ABP7P3S6</accession>
<evidence type="ECO:0000313" key="1">
    <source>
        <dbReference type="EMBL" id="GAA3959194.1"/>
    </source>
</evidence>
<proteinExistence type="predicted"/>
<reference evidence="2" key="1">
    <citation type="journal article" date="2019" name="Int. J. Syst. Evol. Microbiol.">
        <title>The Global Catalogue of Microorganisms (GCM) 10K type strain sequencing project: providing services to taxonomists for standard genome sequencing and annotation.</title>
        <authorList>
            <consortium name="The Broad Institute Genomics Platform"/>
            <consortium name="The Broad Institute Genome Sequencing Center for Infectious Disease"/>
            <person name="Wu L."/>
            <person name="Ma J."/>
        </authorList>
    </citation>
    <scope>NUCLEOTIDE SEQUENCE [LARGE SCALE GENOMIC DNA]</scope>
    <source>
        <strain evidence="2">JCM 16601</strain>
    </source>
</reference>
<dbReference type="Proteomes" id="UP001500742">
    <property type="component" value="Unassembled WGS sequence"/>
</dbReference>
<keyword evidence="2" id="KW-1185">Reference proteome</keyword>
<comment type="caution">
    <text evidence="1">The sequence shown here is derived from an EMBL/GenBank/DDBJ whole genome shotgun (WGS) entry which is preliminary data.</text>
</comment>
<organism evidence="1 2">
    <name type="scientific">Mucilaginibacter dorajii</name>
    <dbReference type="NCBI Taxonomy" id="692994"/>
    <lineage>
        <taxon>Bacteria</taxon>
        <taxon>Pseudomonadati</taxon>
        <taxon>Bacteroidota</taxon>
        <taxon>Sphingobacteriia</taxon>
        <taxon>Sphingobacteriales</taxon>
        <taxon>Sphingobacteriaceae</taxon>
        <taxon>Mucilaginibacter</taxon>
    </lineage>
</organism>
<gene>
    <name evidence="1" type="ORF">GCM10022210_03280</name>
</gene>
<dbReference type="RefSeq" id="WP_259090519.1">
    <property type="nucleotide sequence ID" value="NZ_BAAAZC010000004.1"/>
</dbReference>